<dbReference type="InterPro" id="IPR029016">
    <property type="entry name" value="GAF-like_dom_sf"/>
</dbReference>
<dbReference type="SUPFAM" id="SSF55781">
    <property type="entry name" value="GAF domain-like"/>
    <property type="match status" value="1"/>
</dbReference>
<dbReference type="Gene3D" id="3.30.450.40">
    <property type="match status" value="1"/>
</dbReference>
<comment type="caution">
    <text evidence="4">The sequence shown here is derived from an EMBL/GenBank/DDBJ whole genome shotgun (WGS) entry which is preliminary data.</text>
</comment>
<keyword evidence="1" id="KW-0805">Transcription regulation</keyword>
<dbReference type="EMBL" id="RJSF01000040">
    <property type="protein sequence ID" value="RNM13958.1"/>
    <property type="molecule type" value="Genomic_DNA"/>
</dbReference>
<evidence type="ECO:0000256" key="1">
    <source>
        <dbReference type="ARBA" id="ARBA00023015"/>
    </source>
</evidence>
<reference evidence="4 5" key="1">
    <citation type="submission" date="2018-11" db="EMBL/GenBank/DDBJ databases">
        <authorList>
            <person name="Li F."/>
        </authorList>
    </citation>
    <scope>NUCLEOTIDE SEQUENCE [LARGE SCALE GENOMIC DNA]</scope>
    <source>
        <strain evidence="4 5">Gsoil 818</strain>
    </source>
</reference>
<protein>
    <submittedName>
        <fullName evidence="4">ANTAR domain-containing protein</fullName>
    </submittedName>
</protein>
<name>A0A3N0GP78_9ACTN</name>
<evidence type="ECO:0000259" key="3">
    <source>
        <dbReference type="PROSITE" id="PS50921"/>
    </source>
</evidence>
<dbReference type="Proteomes" id="UP000279994">
    <property type="component" value="Unassembled WGS sequence"/>
</dbReference>
<dbReference type="InterPro" id="IPR005561">
    <property type="entry name" value="ANTAR"/>
</dbReference>
<dbReference type="SUPFAM" id="SSF52172">
    <property type="entry name" value="CheY-like"/>
    <property type="match status" value="1"/>
</dbReference>
<dbReference type="PROSITE" id="PS50921">
    <property type="entry name" value="ANTAR"/>
    <property type="match status" value="1"/>
</dbReference>
<proteinExistence type="predicted"/>
<dbReference type="RefSeq" id="WP_123223366.1">
    <property type="nucleotide sequence ID" value="NZ_RJSF01000040.1"/>
</dbReference>
<feature type="domain" description="ANTAR" evidence="3">
    <location>
        <begin position="159"/>
        <end position="220"/>
    </location>
</feature>
<dbReference type="SMART" id="SM01012">
    <property type="entry name" value="ANTAR"/>
    <property type="match status" value="1"/>
</dbReference>
<dbReference type="InterPro" id="IPR012074">
    <property type="entry name" value="GAF_ANTAR"/>
</dbReference>
<keyword evidence="5" id="KW-1185">Reference proteome</keyword>
<gene>
    <name evidence="4" type="ORF">EFL26_13495</name>
</gene>
<accession>A0A3N0GP78</accession>
<dbReference type="AlphaFoldDB" id="A0A3N0GP78"/>
<evidence type="ECO:0000256" key="2">
    <source>
        <dbReference type="ARBA" id="ARBA00023163"/>
    </source>
</evidence>
<dbReference type="InterPro" id="IPR036388">
    <property type="entry name" value="WH-like_DNA-bd_sf"/>
</dbReference>
<evidence type="ECO:0000313" key="5">
    <source>
        <dbReference type="Proteomes" id="UP000279994"/>
    </source>
</evidence>
<organism evidence="4 5">
    <name type="scientific">Nocardioides pocheonensis</name>
    <dbReference type="NCBI Taxonomy" id="661485"/>
    <lineage>
        <taxon>Bacteria</taxon>
        <taxon>Bacillati</taxon>
        <taxon>Actinomycetota</taxon>
        <taxon>Actinomycetes</taxon>
        <taxon>Propionibacteriales</taxon>
        <taxon>Nocardioidaceae</taxon>
        <taxon>Nocardioides</taxon>
    </lineage>
</organism>
<sequence>MSDQHALEVLRRLSESLTPGDLDHTLDRITAAAVEVLPGVHYASITVRHADGHLSTAAPSDPMLLGLDAAQYEFREGPCYEAATDAAYVVSPHLAADERFPRYAAVAVEAGIRAQAGIRLFDTPNEAAQGALNLYSRDVGSFTDLSVVGQLFAHQSAMALDYAREIQNLQQAMKTRQLIGRAVGIAMERYGLSEERAFAFLARVSQARNVKLRVVAEELVGETGAPEA</sequence>
<dbReference type="GO" id="GO:0003723">
    <property type="term" value="F:RNA binding"/>
    <property type="evidence" value="ECO:0007669"/>
    <property type="project" value="InterPro"/>
</dbReference>
<dbReference type="Pfam" id="PF03861">
    <property type="entry name" value="ANTAR"/>
    <property type="match status" value="1"/>
</dbReference>
<keyword evidence="2" id="KW-0804">Transcription</keyword>
<evidence type="ECO:0000313" key="4">
    <source>
        <dbReference type="EMBL" id="RNM13958.1"/>
    </source>
</evidence>
<dbReference type="PIRSF" id="PIRSF036625">
    <property type="entry name" value="GAF_ANTAR"/>
    <property type="match status" value="1"/>
</dbReference>
<dbReference type="OrthoDB" id="7466251at2"/>
<dbReference type="Gene3D" id="1.10.10.10">
    <property type="entry name" value="Winged helix-like DNA-binding domain superfamily/Winged helix DNA-binding domain"/>
    <property type="match status" value="1"/>
</dbReference>
<dbReference type="InterPro" id="IPR011006">
    <property type="entry name" value="CheY-like_superfamily"/>
</dbReference>